<dbReference type="HOGENOM" id="CLU_149826_0_0_10"/>
<feature type="chain" id="PRO_5004625098" description="Lipoprotein" evidence="1">
    <location>
        <begin position="24"/>
        <end position="144"/>
    </location>
</feature>
<protein>
    <recommendedName>
        <fullName evidence="4">Lipoprotein</fullName>
    </recommendedName>
</protein>
<comment type="caution">
    <text evidence="2">The sequence shown here is derived from an EMBL/GenBank/DDBJ whole genome shotgun (WGS) entry which is preliminary data.</text>
</comment>
<evidence type="ECO:0000313" key="2">
    <source>
        <dbReference type="EMBL" id="ERI88366.1"/>
    </source>
</evidence>
<sequence>MKRLVLQSKRFFLIMILCPVAISCGSSNDNYPQNYVGFKRSLLEMSVGNMRTEVEAEIQIIAVKKADHDRTLVLTPPAPFHGQVPFFELSDERVTIQAGEKSASVTIKVFPKQMILKTQNIAVTCTPQWKGGEISRLTIKLKKE</sequence>
<dbReference type="PROSITE" id="PS51257">
    <property type="entry name" value="PROKAR_LIPOPROTEIN"/>
    <property type="match status" value="1"/>
</dbReference>
<keyword evidence="1" id="KW-0732">Signal</keyword>
<dbReference type="PATRIC" id="fig|1321819.3.peg.531"/>
<gene>
    <name evidence="2" type="ORF">HMPREF1981_00567</name>
</gene>
<dbReference type="EMBL" id="AWSV01000039">
    <property type="protein sequence ID" value="ERI88366.1"/>
    <property type="molecule type" value="Genomic_DNA"/>
</dbReference>
<name>U2E7B4_9BACE</name>
<feature type="signal peptide" evidence="1">
    <location>
        <begin position="1"/>
        <end position="23"/>
    </location>
</feature>
<reference evidence="2 3" key="1">
    <citation type="submission" date="2013-08" db="EMBL/GenBank/DDBJ databases">
        <authorList>
            <person name="Weinstock G."/>
            <person name="Sodergren E."/>
            <person name="Wylie T."/>
            <person name="Fulton L."/>
            <person name="Fulton R."/>
            <person name="Fronick C."/>
            <person name="O'Laughlin M."/>
            <person name="Godfrey J."/>
            <person name="Miner T."/>
            <person name="Herter B."/>
            <person name="Appelbaum E."/>
            <person name="Cordes M."/>
            <person name="Lek S."/>
            <person name="Wollam A."/>
            <person name="Pepin K.H."/>
            <person name="Palsikar V.B."/>
            <person name="Mitreva M."/>
            <person name="Wilson R.K."/>
        </authorList>
    </citation>
    <scope>NUCLEOTIDE SEQUENCE [LARGE SCALE GENOMIC DNA]</scope>
    <source>
        <strain evidence="2 3">F0041</strain>
    </source>
</reference>
<accession>U2E7B4</accession>
<evidence type="ECO:0000313" key="3">
    <source>
        <dbReference type="Proteomes" id="UP000016496"/>
    </source>
</evidence>
<organism evidence="2 3">
    <name type="scientific">Bacteroides pyogenes F0041</name>
    <dbReference type="NCBI Taxonomy" id="1321819"/>
    <lineage>
        <taxon>Bacteria</taxon>
        <taxon>Pseudomonadati</taxon>
        <taxon>Bacteroidota</taxon>
        <taxon>Bacteroidia</taxon>
        <taxon>Bacteroidales</taxon>
        <taxon>Bacteroidaceae</taxon>
        <taxon>Bacteroides</taxon>
    </lineage>
</organism>
<evidence type="ECO:0000256" key="1">
    <source>
        <dbReference type="SAM" id="SignalP"/>
    </source>
</evidence>
<dbReference type="OrthoDB" id="1049723at2"/>
<dbReference type="Proteomes" id="UP000016496">
    <property type="component" value="Unassembled WGS sequence"/>
</dbReference>
<evidence type="ECO:0008006" key="4">
    <source>
        <dbReference type="Google" id="ProtNLM"/>
    </source>
</evidence>
<dbReference type="RefSeq" id="WP_021643941.1">
    <property type="nucleotide sequence ID" value="NZ_KE993057.1"/>
</dbReference>
<proteinExistence type="predicted"/>
<dbReference type="AlphaFoldDB" id="U2E7B4"/>